<evidence type="ECO:0000313" key="12">
    <source>
        <dbReference type="Proteomes" id="UP000229263"/>
    </source>
</evidence>
<keyword evidence="7" id="KW-0067">ATP-binding</keyword>
<protein>
    <recommendedName>
        <fullName evidence="2">histidine kinase</fullName>
        <ecNumber evidence="2">2.7.13.3</ecNumber>
    </recommendedName>
</protein>
<evidence type="ECO:0000256" key="6">
    <source>
        <dbReference type="ARBA" id="ARBA00022777"/>
    </source>
</evidence>
<dbReference type="GO" id="GO:0016301">
    <property type="term" value="F:kinase activity"/>
    <property type="evidence" value="ECO:0007669"/>
    <property type="project" value="UniProtKB-KW"/>
</dbReference>
<comment type="catalytic activity">
    <reaction evidence="1">
        <text>ATP + protein L-histidine = ADP + protein N-phospho-L-histidine.</text>
        <dbReference type="EC" id="2.7.13.3"/>
    </reaction>
</comment>
<keyword evidence="9" id="KW-0812">Transmembrane</keyword>
<keyword evidence="5" id="KW-0547">Nucleotide-binding</keyword>
<evidence type="ECO:0000256" key="2">
    <source>
        <dbReference type="ARBA" id="ARBA00012438"/>
    </source>
</evidence>
<dbReference type="Gene3D" id="3.30.565.10">
    <property type="entry name" value="Histidine kinase-like ATPase, C-terminal domain"/>
    <property type="match status" value="1"/>
</dbReference>
<dbReference type="Pfam" id="PF07730">
    <property type="entry name" value="HisKA_3"/>
    <property type="match status" value="1"/>
</dbReference>
<dbReference type="Proteomes" id="UP000229263">
    <property type="component" value="Unassembled WGS sequence"/>
</dbReference>
<keyword evidence="8" id="KW-0902">Two-component regulatory system</keyword>
<dbReference type="EC" id="2.7.13.3" evidence="2"/>
<dbReference type="CDD" id="cd16917">
    <property type="entry name" value="HATPase_UhpB-NarQ-NarX-like"/>
    <property type="match status" value="1"/>
</dbReference>
<keyword evidence="9" id="KW-1133">Transmembrane helix</keyword>
<keyword evidence="4" id="KW-0808">Transferase</keyword>
<dbReference type="PANTHER" id="PTHR24421:SF10">
    <property type="entry name" value="NITRATE_NITRITE SENSOR PROTEIN NARQ"/>
    <property type="match status" value="1"/>
</dbReference>
<evidence type="ECO:0000256" key="9">
    <source>
        <dbReference type="SAM" id="Phobius"/>
    </source>
</evidence>
<evidence type="ECO:0000259" key="10">
    <source>
        <dbReference type="Pfam" id="PF07730"/>
    </source>
</evidence>
<feature type="domain" description="Signal transduction histidine kinase subgroup 3 dimerisation and phosphoacceptor" evidence="10">
    <location>
        <begin position="155"/>
        <end position="220"/>
    </location>
</feature>
<evidence type="ECO:0000256" key="3">
    <source>
        <dbReference type="ARBA" id="ARBA00022553"/>
    </source>
</evidence>
<dbReference type="Gene3D" id="1.20.5.1930">
    <property type="match status" value="1"/>
</dbReference>
<evidence type="ECO:0000256" key="1">
    <source>
        <dbReference type="ARBA" id="ARBA00000085"/>
    </source>
</evidence>
<dbReference type="SUPFAM" id="SSF55874">
    <property type="entry name" value="ATPase domain of HSP90 chaperone/DNA topoisomerase II/histidine kinase"/>
    <property type="match status" value="1"/>
</dbReference>
<reference evidence="11 12" key="1">
    <citation type="submission" date="2017-11" db="EMBL/GenBank/DDBJ databases">
        <title>Sequencing the genomes of 1000 actinobacteria strains.</title>
        <authorList>
            <person name="Klenk H.-P."/>
        </authorList>
    </citation>
    <scope>NUCLEOTIDE SEQUENCE [LARGE SCALE GENOMIC DNA]</scope>
    <source>
        <strain evidence="11 12">DSM 12798</strain>
    </source>
</reference>
<name>A0ABX4MWB8_9MICC</name>
<feature type="transmembrane region" description="Helical" evidence="9">
    <location>
        <begin position="372"/>
        <end position="391"/>
    </location>
</feature>
<evidence type="ECO:0000313" key="11">
    <source>
        <dbReference type="EMBL" id="PJJ43576.1"/>
    </source>
</evidence>
<keyword evidence="6 11" id="KW-0418">Kinase</keyword>
<comment type="caution">
    <text evidence="11">The sequence shown here is derived from an EMBL/GenBank/DDBJ whole genome shotgun (WGS) entry which is preliminary data.</text>
</comment>
<evidence type="ECO:0000256" key="7">
    <source>
        <dbReference type="ARBA" id="ARBA00022840"/>
    </source>
</evidence>
<accession>A0ABX4MWB8</accession>
<dbReference type="EMBL" id="PGEY01000001">
    <property type="protein sequence ID" value="PJJ43576.1"/>
    <property type="molecule type" value="Genomic_DNA"/>
</dbReference>
<keyword evidence="9" id="KW-0472">Membrane</keyword>
<keyword evidence="12" id="KW-1185">Reference proteome</keyword>
<dbReference type="InterPro" id="IPR036890">
    <property type="entry name" value="HATPase_C_sf"/>
</dbReference>
<evidence type="ECO:0000256" key="8">
    <source>
        <dbReference type="ARBA" id="ARBA00023012"/>
    </source>
</evidence>
<dbReference type="PANTHER" id="PTHR24421">
    <property type="entry name" value="NITRATE/NITRITE SENSOR PROTEIN NARX-RELATED"/>
    <property type="match status" value="1"/>
</dbReference>
<organism evidence="11 12">
    <name type="scientific">Glutamicibacter mysorens</name>
    <dbReference type="NCBI Taxonomy" id="257984"/>
    <lineage>
        <taxon>Bacteria</taxon>
        <taxon>Bacillati</taxon>
        <taxon>Actinomycetota</taxon>
        <taxon>Actinomycetes</taxon>
        <taxon>Micrococcales</taxon>
        <taxon>Micrococcaceae</taxon>
        <taxon>Glutamicibacter</taxon>
    </lineage>
</organism>
<evidence type="ECO:0000256" key="5">
    <source>
        <dbReference type="ARBA" id="ARBA00022741"/>
    </source>
</evidence>
<feature type="transmembrane region" description="Helical" evidence="9">
    <location>
        <begin position="82"/>
        <end position="102"/>
    </location>
</feature>
<evidence type="ECO:0000256" key="4">
    <source>
        <dbReference type="ARBA" id="ARBA00022679"/>
    </source>
</evidence>
<sequence>MPARRRLVGSSHGEVHDFRRCSLQRIMRSMSSMTTPWKQLGLLIALALYAYLVPVSTNAAWILLAPCAAWISYLAGRHVASLLHGVLAFAAGTLAAALTLVFSSHVSLLTIALNILTGLVLFTLLPWWIGRSRRNTVLFRAQEREHAVVQAELRERARIAEAMHDQLGHDLALLALSASGLQVTVEKGSEAYAQAARVREQADASIDHLHQIIGVLHDPDQQAPLDPAVESIDRLLERARANGMGISYEHHGGKSSSLSSDGASVILNQVVQEALTNAAKYAPKQPVSIKLDTRTSPAVLRIANSLAGDSPEPRPGATGLASLRRALDAAGGSLQITQAAGRFELLARVPLGKQHRPSPVSHAPVLRTSRRLMIAVPILAVAAIAAGLYLLQDATYRATALSPADFQQLQPGMSREEVSRFVTAKGLDEPLPVIKESSPAANAECRYYAAKTGVLDLGSEMFRLCFTDDILVSADHLYPAP</sequence>
<keyword evidence="3" id="KW-0597">Phosphoprotein</keyword>
<gene>
    <name evidence="11" type="ORF">ATK23_0765</name>
</gene>
<dbReference type="InterPro" id="IPR050482">
    <property type="entry name" value="Sensor_HK_TwoCompSys"/>
</dbReference>
<feature type="transmembrane region" description="Helical" evidence="9">
    <location>
        <begin position="108"/>
        <end position="130"/>
    </location>
</feature>
<proteinExistence type="predicted"/>
<dbReference type="InterPro" id="IPR011712">
    <property type="entry name" value="Sig_transdc_His_kin_sub3_dim/P"/>
</dbReference>